<dbReference type="InterPro" id="IPR008988">
    <property type="entry name" value="Transcriptional_repressor_C"/>
</dbReference>
<protein>
    <submittedName>
        <fullName evidence="4">Ferrous iron transport protein A</fullName>
    </submittedName>
</protein>
<dbReference type="RefSeq" id="WP_343048345.1">
    <property type="nucleotide sequence ID" value="NZ_JACCFW010000001.1"/>
</dbReference>
<evidence type="ECO:0000256" key="2">
    <source>
        <dbReference type="SAM" id="MobiDB-lite"/>
    </source>
</evidence>
<reference evidence="4 5" key="1">
    <citation type="submission" date="2020-07" db="EMBL/GenBank/DDBJ databases">
        <title>Sequencing the genomes of 1000 actinobacteria strains.</title>
        <authorList>
            <person name="Klenk H.-P."/>
        </authorList>
    </citation>
    <scope>NUCLEOTIDE SEQUENCE [LARGE SCALE GENOMIC DNA]</scope>
    <source>
        <strain evidence="4 5">DSM 29531</strain>
    </source>
</reference>
<dbReference type="InterPro" id="IPR007167">
    <property type="entry name" value="Fe-transptr_FeoA-like"/>
</dbReference>
<dbReference type="PANTHER" id="PTHR42954">
    <property type="entry name" value="FE(2+) TRANSPORT PROTEIN A"/>
    <property type="match status" value="1"/>
</dbReference>
<dbReference type="GO" id="GO:0046914">
    <property type="term" value="F:transition metal ion binding"/>
    <property type="evidence" value="ECO:0007669"/>
    <property type="project" value="InterPro"/>
</dbReference>
<evidence type="ECO:0000313" key="4">
    <source>
        <dbReference type="EMBL" id="NYJ73127.1"/>
    </source>
</evidence>
<dbReference type="InterPro" id="IPR052713">
    <property type="entry name" value="FeoA"/>
</dbReference>
<evidence type="ECO:0000259" key="3">
    <source>
        <dbReference type="SMART" id="SM00899"/>
    </source>
</evidence>
<evidence type="ECO:0000256" key="1">
    <source>
        <dbReference type="ARBA" id="ARBA00023004"/>
    </source>
</evidence>
<proteinExistence type="predicted"/>
<dbReference type="Gene3D" id="2.30.30.90">
    <property type="match status" value="1"/>
</dbReference>
<feature type="compositionally biased region" description="Polar residues" evidence="2">
    <location>
        <begin position="1"/>
        <end position="10"/>
    </location>
</feature>
<dbReference type="Proteomes" id="UP000571817">
    <property type="component" value="Unassembled WGS sequence"/>
</dbReference>
<dbReference type="SMART" id="SM00899">
    <property type="entry name" value="FeoA"/>
    <property type="match status" value="1"/>
</dbReference>
<name>A0A853D953_9MICO</name>
<accession>A0A853D953</accession>
<organism evidence="4 5">
    <name type="scientific">Allobranchiibius huperziae</name>
    <dbReference type="NCBI Taxonomy" id="1874116"/>
    <lineage>
        <taxon>Bacteria</taxon>
        <taxon>Bacillati</taxon>
        <taxon>Actinomycetota</taxon>
        <taxon>Actinomycetes</taxon>
        <taxon>Micrococcales</taxon>
        <taxon>Dermacoccaceae</taxon>
        <taxon>Allobranchiibius</taxon>
    </lineage>
</organism>
<keyword evidence="5" id="KW-1185">Reference proteome</keyword>
<sequence>MSLTSVLTQRSRPRSGDVVDRGLTGSVQQATLADVRPGSDAMVLGYDDAVDPRTARRLSDLGFAPGEAVTVVRRAPMRDPIVFRVADYEIALRARQAAGILVGPLA</sequence>
<gene>
    <name evidence="4" type="ORF">HNR15_000090</name>
</gene>
<dbReference type="Pfam" id="PF04023">
    <property type="entry name" value="FeoA"/>
    <property type="match status" value="1"/>
</dbReference>
<feature type="domain" description="Ferrous iron transporter FeoA-like" evidence="3">
    <location>
        <begin position="30"/>
        <end position="104"/>
    </location>
</feature>
<feature type="region of interest" description="Disordered" evidence="2">
    <location>
        <begin position="1"/>
        <end position="23"/>
    </location>
</feature>
<evidence type="ECO:0000313" key="5">
    <source>
        <dbReference type="Proteomes" id="UP000571817"/>
    </source>
</evidence>
<keyword evidence="1" id="KW-0408">Iron</keyword>
<comment type="caution">
    <text evidence="4">The sequence shown here is derived from an EMBL/GenBank/DDBJ whole genome shotgun (WGS) entry which is preliminary data.</text>
</comment>
<dbReference type="InterPro" id="IPR038157">
    <property type="entry name" value="FeoA_core_dom"/>
</dbReference>
<dbReference type="EMBL" id="JACCFW010000001">
    <property type="protein sequence ID" value="NYJ73127.1"/>
    <property type="molecule type" value="Genomic_DNA"/>
</dbReference>
<dbReference type="PANTHER" id="PTHR42954:SF2">
    <property type="entry name" value="FE(2+) TRANSPORT PROTEIN A"/>
    <property type="match status" value="1"/>
</dbReference>
<dbReference type="AlphaFoldDB" id="A0A853D953"/>
<dbReference type="SUPFAM" id="SSF50037">
    <property type="entry name" value="C-terminal domain of transcriptional repressors"/>
    <property type="match status" value="1"/>
</dbReference>